<feature type="compositionally biased region" description="Low complexity" evidence="1">
    <location>
        <begin position="1098"/>
        <end position="1114"/>
    </location>
</feature>
<dbReference type="SUPFAM" id="SSF48452">
    <property type="entry name" value="TPR-like"/>
    <property type="match status" value="2"/>
</dbReference>
<evidence type="ECO:0000313" key="3">
    <source>
        <dbReference type="Proteomes" id="UP001470230"/>
    </source>
</evidence>
<feature type="compositionally biased region" description="Basic residues" evidence="1">
    <location>
        <begin position="926"/>
        <end position="936"/>
    </location>
</feature>
<dbReference type="InterPro" id="IPR044650">
    <property type="entry name" value="SRFR1-like"/>
</dbReference>
<protein>
    <recommendedName>
        <fullName evidence="4">TPR Domain containing protein</fullName>
    </recommendedName>
</protein>
<sequence>MSYEKNVREPTDPMYIFSNQPASLRDTTDDASFYEVNRESPIDHYYRKEKLKAKSELHILTSGSGPISKDNPILNAKKEIYFPDPLYMKEDIQDLGLNKQSHRFDQAILNSFEIQNELSAIVQAKQINQTPEKPQSKARKKNPTLNMAPLPTGLFQSYYKSLPPDYLASLFMSSPKYAFKAILKGDKRFISQLTDLINKEKRYKFLSKYLSNRSFGFLSLGLYRLAVNDCVTAISIDKYNTFAYYIKGIILLFEKKELNAINVWRTSLQLDYYDHFSLIMKHLIQDHNMRHTLYSLKGNNRELVYFNEKYYTSKIFTSDDVQIGFKKLDEKKFTESLNQFNNVLQVKPQDEESIIGRSITLYGNGDYISATKCLSEIQSIKQINPEYSKFFGLEFAALHYDTNAVINLSNSIQSNPIDYDSILLRAEIQIERGQYKRALHDLLSLPDSTRTDKVFVLMAECYAWMGKLQKTLDTLRCVSPIYEDSSLYLCHYIVARDHCDYKEAMNCIKKAICLNPTFTLIKIAADYFYSNACFLEASSFYQMALEVRRNSPSVLRSLAFSLIHNGNEMEGAKILKNIGKIASGGDSNFSNNLCPSPTSNLNSVNGGWANNMNINYLDQWIYDFGKVEVTRLSRIESRMNPFAPLLKSDTTDYRFILHLMNIIDMPFELAVRDKIVDCGKGRMPFNRNKIVIPSSNSNSSTTINLNSNSEDSKKAKKGNDKDKENVNIEASIVNDAEKLGMKCIPITYEVTQNIRVIRALGLAVLYLAHFMRSEMNKMIEIENQSLKVNSDDEKNQTPNFVISHWTKPFDDIRAILQIADFQIDVKWISCLASAMQHPASVVSSPPPNECFGFVSRNIGSKPSEESQQGSTDEKSNTNQQSGDNNSEPSTNSLNSTQIPESNSTPEQTDTDNNNNNNNGNPEAKKEKKRKKIKKKVIAAPAPFKRQLRPYTGSPFEDQFVDTQVAPCYFIQNGVRRPPRFQHISKSVFEKLAYTAKLMVSDQHRKSIEFEGISKSAKYLYQAVQKDITLKWKYDTGKTLLLAPTLSLKYLGALGYEVYVAPPLLPKYRMRYYMVIEDCWTELIKGGSLQIHLSQTKQNQASSNSNSNNTSGDNSFVESPDSEVQYRNQGQLTMMLLMLWMLHPFSFYSPEVGHIVLHAYVLACSNEEIEKIDQVDELFITQMVNPDRQKLRSIINNALKNRTKSSINPESLSFWDDQKSLRDVMNLIGS</sequence>
<organism evidence="2 3">
    <name type="scientific">Tritrichomonas musculus</name>
    <dbReference type="NCBI Taxonomy" id="1915356"/>
    <lineage>
        <taxon>Eukaryota</taxon>
        <taxon>Metamonada</taxon>
        <taxon>Parabasalia</taxon>
        <taxon>Tritrichomonadida</taxon>
        <taxon>Tritrichomonadidae</taxon>
        <taxon>Tritrichomonas</taxon>
    </lineage>
</organism>
<evidence type="ECO:0000313" key="2">
    <source>
        <dbReference type="EMBL" id="KAK8891085.1"/>
    </source>
</evidence>
<dbReference type="Proteomes" id="UP001470230">
    <property type="component" value="Unassembled WGS sequence"/>
</dbReference>
<feature type="compositionally biased region" description="Low complexity" evidence="1">
    <location>
        <begin position="696"/>
        <end position="709"/>
    </location>
</feature>
<dbReference type="EMBL" id="JAPFFF010000004">
    <property type="protein sequence ID" value="KAK8891085.1"/>
    <property type="molecule type" value="Genomic_DNA"/>
</dbReference>
<dbReference type="Gene3D" id="1.25.40.10">
    <property type="entry name" value="Tetratricopeptide repeat domain"/>
    <property type="match status" value="2"/>
</dbReference>
<proteinExistence type="predicted"/>
<name>A0ABR2KIX2_9EUKA</name>
<dbReference type="InterPro" id="IPR011990">
    <property type="entry name" value="TPR-like_helical_dom_sf"/>
</dbReference>
<feature type="region of interest" description="Disordered" evidence="1">
    <location>
        <begin position="853"/>
        <end position="939"/>
    </location>
</feature>
<gene>
    <name evidence="2" type="ORF">M9Y10_028290</name>
</gene>
<evidence type="ECO:0000256" key="1">
    <source>
        <dbReference type="SAM" id="MobiDB-lite"/>
    </source>
</evidence>
<evidence type="ECO:0008006" key="4">
    <source>
        <dbReference type="Google" id="ProtNLM"/>
    </source>
</evidence>
<keyword evidence="3" id="KW-1185">Reference proteome</keyword>
<feature type="compositionally biased region" description="Polar residues" evidence="1">
    <location>
        <begin position="857"/>
        <end position="911"/>
    </location>
</feature>
<feature type="region of interest" description="Disordered" evidence="1">
    <location>
        <begin position="1094"/>
        <end position="1120"/>
    </location>
</feature>
<accession>A0ABR2KIX2</accession>
<dbReference type="PANTHER" id="PTHR44749">
    <property type="entry name" value="SUPPRESSOR OF RPS4-RLD 1"/>
    <property type="match status" value="1"/>
</dbReference>
<reference evidence="2 3" key="1">
    <citation type="submission" date="2024-04" db="EMBL/GenBank/DDBJ databases">
        <title>Tritrichomonas musculus Genome.</title>
        <authorList>
            <person name="Alves-Ferreira E."/>
            <person name="Grigg M."/>
            <person name="Lorenzi H."/>
            <person name="Galac M."/>
        </authorList>
    </citation>
    <scope>NUCLEOTIDE SEQUENCE [LARGE SCALE GENOMIC DNA]</scope>
    <source>
        <strain evidence="2 3">EAF2021</strain>
    </source>
</reference>
<dbReference type="PANTHER" id="PTHR44749:SF1">
    <property type="entry name" value="TETRATRICOPEPTIDE-LIKE HELICAL DOMAIN-CONTAINING PROTEIN"/>
    <property type="match status" value="1"/>
</dbReference>
<comment type="caution">
    <text evidence="2">The sequence shown here is derived from an EMBL/GenBank/DDBJ whole genome shotgun (WGS) entry which is preliminary data.</text>
</comment>
<feature type="compositionally biased region" description="Basic and acidic residues" evidence="1">
    <location>
        <begin position="710"/>
        <end position="722"/>
    </location>
</feature>
<feature type="region of interest" description="Disordered" evidence="1">
    <location>
        <begin position="696"/>
        <end position="722"/>
    </location>
</feature>